<dbReference type="InterPro" id="IPR004358">
    <property type="entry name" value="Sig_transdc_His_kin-like_C"/>
</dbReference>
<dbReference type="CDD" id="cd00082">
    <property type="entry name" value="HisKA"/>
    <property type="match status" value="1"/>
</dbReference>
<dbReference type="Gene3D" id="1.10.287.130">
    <property type="match status" value="1"/>
</dbReference>
<dbReference type="InterPro" id="IPR001789">
    <property type="entry name" value="Sig_transdc_resp-reg_receiver"/>
</dbReference>
<feature type="region of interest" description="Disordered" evidence="3">
    <location>
        <begin position="462"/>
        <end position="491"/>
    </location>
</feature>
<organism evidence="6 7">
    <name type="scientific">Gnomoniopsis smithogilvyi</name>
    <dbReference type="NCBI Taxonomy" id="1191159"/>
    <lineage>
        <taxon>Eukaryota</taxon>
        <taxon>Fungi</taxon>
        <taxon>Dikarya</taxon>
        <taxon>Ascomycota</taxon>
        <taxon>Pezizomycotina</taxon>
        <taxon>Sordariomycetes</taxon>
        <taxon>Sordariomycetidae</taxon>
        <taxon>Diaporthales</taxon>
        <taxon>Gnomoniaceae</taxon>
        <taxon>Gnomoniopsis</taxon>
    </lineage>
</organism>
<evidence type="ECO:0000256" key="1">
    <source>
        <dbReference type="ARBA" id="ARBA00022553"/>
    </source>
</evidence>
<dbReference type="InterPro" id="IPR003661">
    <property type="entry name" value="HisK_dim/P_dom"/>
</dbReference>
<dbReference type="Pfam" id="PF02518">
    <property type="entry name" value="HATPase_c"/>
    <property type="match status" value="1"/>
</dbReference>
<dbReference type="SMART" id="SM00387">
    <property type="entry name" value="HATPase_c"/>
    <property type="match status" value="1"/>
</dbReference>
<feature type="region of interest" description="Disordered" evidence="3">
    <location>
        <begin position="267"/>
        <end position="344"/>
    </location>
</feature>
<dbReference type="EMBL" id="JAPEVB010000007">
    <property type="protein sequence ID" value="KAJ4385396.1"/>
    <property type="molecule type" value="Genomic_DNA"/>
</dbReference>
<dbReference type="SUPFAM" id="SSF55874">
    <property type="entry name" value="ATPase domain of HSP90 chaperone/DNA topoisomerase II/histidine kinase"/>
    <property type="match status" value="1"/>
</dbReference>
<dbReference type="InterPro" id="IPR050956">
    <property type="entry name" value="2C_system_His_kinase"/>
</dbReference>
<dbReference type="PROSITE" id="PS50109">
    <property type="entry name" value="HIS_KIN"/>
    <property type="match status" value="1"/>
</dbReference>
<gene>
    <name evidence="6" type="ORF">N0V93_009824</name>
</gene>
<name>A0A9W8YJZ7_9PEZI</name>
<keyword evidence="7" id="KW-1185">Reference proteome</keyword>
<dbReference type="PROSITE" id="PS50110">
    <property type="entry name" value="RESPONSE_REGULATORY"/>
    <property type="match status" value="1"/>
</dbReference>
<dbReference type="Gene3D" id="3.40.50.2300">
    <property type="match status" value="1"/>
</dbReference>
<keyword evidence="1 2" id="KW-0597">Phosphoprotein</keyword>
<protein>
    <submittedName>
        <fullName evidence="6">Uncharacterized protein</fullName>
    </submittedName>
</protein>
<feature type="compositionally biased region" description="Polar residues" evidence="3">
    <location>
        <begin position="1076"/>
        <end position="1087"/>
    </location>
</feature>
<proteinExistence type="predicted"/>
<comment type="caution">
    <text evidence="6">The sequence shown here is derived from an EMBL/GenBank/DDBJ whole genome shotgun (WGS) entry which is preliminary data.</text>
</comment>
<feature type="domain" description="Response regulatory" evidence="5">
    <location>
        <begin position="1154"/>
        <end position="1277"/>
    </location>
</feature>
<sequence length="1279" mass="140225">MNGRSVSEHTRERETFKYDPSLLTDIVYNEDGRPLDNNLLRTSHDAVLTSIASLGASRIGTAASLISLFDQKWQYIVAEATPTLTLAPWAKADKRNGEQLWLCGTAIPRVEGVCEHTLVSQNPDDFEKVGDSAADLPLSLVEDLGQDVRHCSKPWCAPGSPARFYAAVPIRSKRGINIGVYCVIDTVPRKDWDDHKTQIMRELSHTIMDYLELRRSKDEYRRSARMTRGLGSFVDGRATTAALYEDVDYGAGGEGAVNTNQLTIERQQDAETESPAALTCQTPLESPPEKSLDRLTSPPATYQGPGTLDTPAPAIATMVYPQDTGRSRTVLTSSKSPNDDLQSPKEIFSKAANIIRESIEIEGALFLDATLKSFGGLAKPLGTDSLTTTSQSESEDIKPSESKTESQSPCCDVLGYSTSQSSSIDGDQDVPRHTTVPEKLLSALLRRYPKGRIFTFDEHGALESSDSSDTDHDSGASSLPAPDPKKYRARAAGNPWERHLEGASISQVFPGARSVAFVPIWDAKKDRWCAGCFAFTCAPTRIFTAPGELSYLRAFGMLIMSETYRLEATMANKAKSDVLSSLSHELRSPLHGVVLGVELLHDTKLDIFQGDVLHTVETCGRTLLDTVDHLLDFAKINNYKRSERQRKQAIRGLSRMDRTNTSIEDGMKTLTVDVRLDVLAEEVLESVAAGSTFQRMSIAQLARRDKRHVDRTSNQRLDSIQAVEELGAESLHLQSQPRKVSIFLDIDPNFPWIFSVAPGSIRRILMNLFGNSLKYTHEGTIKVSLTQETPARKGRAKKSIVKLTVADTGKGISEEFLRNDLFKPFSQEDRLAPGTGLGLSLVKQIVSTLGGTISLQSGVNIGTKISVLLPLIPVATPSPFTPAIVTEEDREFDRHVQKLKGLRIKLLGFNRHVVNDSEEFTSKHIDEHALKEGICRDWLGMVVLPGGENDTNAPSPDLILCTEASLDTFEPSRPPTVVMCDNSLVAYHMATSVVNHGMRGVVEYISQPTGPRKLAKTLYRAYKRWSDTVRSLAPVTVKTTSPRERHTSVSLPTRPKLLRSHTTSESRRPSALLSPKRSNLETNAPSQLSDIGAPLVLPDHPVAAIQETNDVSSSENASQIAVPIACSMGEAISETQGETVAPPPMASGLEGPLEFLLVDDNPINLKILSSYMKKLGYKYITASNGQEAVDMFLSSPSGRYSCVFMDISMPIMDGFEATRRIRAFERESRALKPASIFALSGLGSAEAQREAFASGIDLFLAKPVKLKELSSILETRGLL</sequence>
<dbReference type="Proteomes" id="UP001140453">
    <property type="component" value="Unassembled WGS sequence"/>
</dbReference>
<dbReference type="Pfam" id="PF00072">
    <property type="entry name" value="Response_reg"/>
    <property type="match status" value="1"/>
</dbReference>
<dbReference type="Gene3D" id="3.30.565.10">
    <property type="entry name" value="Histidine kinase-like ATPase, C-terminal domain"/>
    <property type="match status" value="1"/>
</dbReference>
<feature type="domain" description="Histidine kinase" evidence="4">
    <location>
        <begin position="581"/>
        <end position="873"/>
    </location>
</feature>
<dbReference type="InterPro" id="IPR011006">
    <property type="entry name" value="CheY-like_superfamily"/>
</dbReference>
<evidence type="ECO:0000313" key="6">
    <source>
        <dbReference type="EMBL" id="KAJ4385396.1"/>
    </source>
</evidence>
<dbReference type="GO" id="GO:0000155">
    <property type="term" value="F:phosphorelay sensor kinase activity"/>
    <property type="evidence" value="ECO:0007669"/>
    <property type="project" value="InterPro"/>
</dbReference>
<feature type="compositionally biased region" description="Polar residues" evidence="3">
    <location>
        <begin position="416"/>
        <end position="425"/>
    </location>
</feature>
<dbReference type="AlphaFoldDB" id="A0A9W8YJZ7"/>
<dbReference type="SMART" id="SM00448">
    <property type="entry name" value="REC"/>
    <property type="match status" value="1"/>
</dbReference>
<dbReference type="SUPFAM" id="SSF47384">
    <property type="entry name" value="Homodimeric domain of signal transducing histidine kinase"/>
    <property type="match status" value="1"/>
</dbReference>
<dbReference type="SMART" id="SM00388">
    <property type="entry name" value="HisKA"/>
    <property type="match status" value="1"/>
</dbReference>
<dbReference type="SUPFAM" id="SSF52172">
    <property type="entry name" value="CheY-like"/>
    <property type="match status" value="1"/>
</dbReference>
<evidence type="ECO:0000256" key="2">
    <source>
        <dbReference type="PROSITE-ProRule" id="PRU00169"/>
    </source>
</evidence>
<dbReference type="OrthoDB" id="303614at2759"/>
<feature type="region of interest" description="Disordered" evidence="3">
    <location>
        <begin position="378"/>
        <end position="433"/>
    </location>
</feature>
<evidence type="ECO:0000259" key="4">
    <source>
        <dbReference type="PROSITE" id="PS50109"/>
    </source>
</evidence>
<dbReference type="PRINTS" id="PR00344">
    <property type="entry name" value="BCTRLSENSOR"/>
</dbReference>
<dbReference type="InterPro" id="IPR036097">
    <property type="entry name" value="HisK_dim/P_sf"/>
</dbReference>
<evidence type="ECO:0000259" key="5">
    <source>
        <dbReference type="PROSITE" id="PS50110"/>
    </source>
</evidence>
<dbReference type="CDD" id="cd17546">
    <property type="entry name" value="REC_hyHK_CKI1_RcsC-like"/>
    <property type="match status" value="1"/>
</dbReference>
<dbReference type="SUPFAM" id="SSF55781">
    <property type="entry name" value="GAF domain-like"/>
    <property type="match status" value="1"/>
</dbReference>
<dbReference type="PANTHER" id="PTHR43719">
    <property type="entry name" value="TWO-COMPONENT HISTIDINE KINASE"/>
    <property type="match status" value="1"/>
</dbReference>
<reference evidence="6" key="1">
    <citation type="submission" date="2022-10" db="EMBL/GenBank/DDBJ databases">
        <title>Tapping the CABI collections for fungal endophytes: first genome assemblies for Collariella, Neodidymelliopsis, Ascochyta clinopodiicola, Didymella pomorum, Didymosphaeria variabile, Neocosmospora piperis and Neocucurbitaria cava.</title>
        <authorList>
            <person name="Hill R."/>
        </authorList>
    </citation>
    <scope>NUCLEOTIDE SEQUENCE</scope>
    <source>
        <strain evidence="6">IMI 355082</strain>
    </source>
</reference>
<feature type="modified residue" description="4-aspartylphosphate" evidence="2">
    <location>
        <position position="1206"/>
    </location>
</feature>
<feature type="compositionally biased region" description="Basic and acidic residues" evidence="3">
    <location>
        <begin position="395"/>
        <end position="404"/>
    </location>
</feature>
<evidence type="ECO:0000256" key="3">
    <source>
        <dbReference type="SAM" id="MobiDB-lite"/>
    </source>
</evidence>
<dbReference type="InterPro" id="IPR036890">
    <property type="entry name" value="HATPase_C_sf"/>
</dbReference>
<dbReference type="FunFam" id="1.10.287.130:FF:000023">
    <property type="entry name" value="Sensor histidine kinase/response regulator, putative"/>
    <property type="match status" value="1"/>
</dbReference>
<dbReference type="InterPro" id="IPR003594">
    <property type="entry name" value="HATPase_dom"/>
</dbReference>
<accession>A0A9W8YJZ7</accession>
<dbReference type="Gene3D" id="3.30.450.40">
    <property type="match status" value="1"/>
</dbReference>
<dbReference type="InterPro" id="IPR005467">
    <property type="entry name" value="His_kinase_dom"/>
</dbReference>
<dbReference type="InterPro" id="IPR029016">
    <property type="entry name" value="GAF-like_dom_sf"/>
</dbReference>
<dbReference type="Pfam" id="PF00512">
    <property type="entry name" value="HisKA"/>
    <property type="match status" value="1"/>
</dbReference>
<evidence type="ECO:0000313" key="7">
    <source>
        <dbReference type="Proteomes" id="UP001140453"/>
    </source>
</evidence>
<feature type="region of interest" description="Disordered" evidence="3">
    <location>
        <begin position="1035"/>
        <end position="1087"/>
    </location>
</feature>
<dbReference type="PANTHER" id="PTHR43719:SF28">
    <property type="entry name" value="PEROXIDE STRESS-ACTIVATED HISTIDINE KINASE MAK1-RELATED"/>
    <property type="match status" value="1"/>
</dbReference>
<feature type="compositionally biased region" description="Polar residues" evidence="3">
    <location>
        <begin position="327"/>
        <end position="341"/>
    </location>
</feature>